<dbReference type="Gene3D" id="1.10.10.10">
    <property type="entry name" value="Winged helix-like DNA-binding domain superfamily/Winged helix DNA-binding domain"/>
    <property type="match status" value="1"/>
</dbReference>
<evidence type="ECO:0000313" key="2">
    <source>
        <dbReference type="EMBL" id="BAC17927.1"/>
    </source>
</evidence>
<dbReference type="PANTHER" id="PTHR43736:SF4">
    <property type="entry name" value="SLR1690 PROTEIN"/>
    <property type="match status" value="1"/>
</dbReference>
<proteinExistence type="predicted"/>
<dbReference type="STRING" id="196164.gene:10741525"/>
<dbReference type="InterPro" id="IPR036390">
    <property type="entry name" value="WH_DNA-bd_sf"/>
</dbReference>
<dbReference type="Gene3D" id="3.90.79.10">
    <property type="entry name" value="Nucleoside Triphosphate Pyrophosphohydrolase"/>
    <property type="match status" value="1"/>
</dbReference>
<dbReference type="InterPro" id="IPR015797">
    <property type="entry name" value="NUDIX_hydrolase-like_dom_sf"/>
</dbReference>
<dbReference type="CDD" id="cd18873">
    <property type="entry name" value="NUDIX_NadM_like"/>
    <property type="match status" value="1"/>
</dbReference>
<dbReference type="InterPro" id="IPR000086">
    <property type="entry name" value="NUDIX_hydrolase_dom"/>
</dbReference>
<dbReference type="InterPro" id="IPR054105">
    <property type="entry name" value="WHD_NrtR"/>
</dbReference>
<dbReference type="PROSITE" id="PS51462">
    <property type="entry name" value="NUDIX"/>
    <property type="match status" value="1"/>
</dbReference>
<dbReference type="Pfam" id="PF21906">
    <property type="entry name" value="WHD_NrtR"/>
    <property type="match status" value="1"/>
</dbReference>
<evidence type="ECO:0000313" key="3">
    <source>
        <dbReference type="Proteomes" id="UP000001409"/>
    </source>
</evidence>
<reference evidence="2 3" key="1">
    <citation type="journal article" date="2003" name="Genome Res.">
        <title>Comparative complete genome sequence analysis of the amino acid replacements responsible for the thermostability of Corynebacterium efficiens.</title>
        <authorList>
            <person name="Nishio Y."/>
            <person name="Nakamura Y."/>
            <person name="Kawarabayasi Y."/>
            <person name="Usuda Y."/>
            <person name="Kimura E."/>
            <person name="Sugimoto S."/>
            <person name="Matsui K."/>
            <person name="Yamagishi A."/>
            <person name="Kikuchi H."/>
            <person name="Ikeo K."/>
            <person name="Gojobori T."/>
        </authorList>
    </citation>
    <scope>NUCLEOTIDE SEQUENCE [LARGE SCALE GENOMIC DNA]</scope>
    <source>
        <strain evidence="3">DSM 44549 / YS-314 / AJ 12310 / JCM 11189 / NBRC 100395</strain>
    </source>
</reference>
<dbReference type="eggNOG" id="COG1051">
    <property type="taxonomic scope" value="Bacteria"/>
</dbReference>
<dbReference type="EMBL" id="BA000035">
    <property type="protein sequence ID" value="BAC17927.1"/>
    <property type="molecule type" value="Genomic_DNA"/>
</dbReference>
<dbReference type="SUPFAM" id="SSF55811">
    <property type="entry name" value="Nudix"/>
    <property type="match status" value="1"/>
</dbReference>
<sequence>MTLRGCPDPMTRPDHAVQVAVSTVIFALRPDEQDVPALWTPFVARTRDPHLGRWALPGGWLSEDEELEEVAARTLGETTGLHPSYLEQLYTFGARDRSPTGRVVSVVYWALVRADEIERAEPGENVQWFQADNLPDLAFDHNHIVDYALQRLRTKVEYADIAHSFLGETFTIAQLRTVHEAVLGHKLDAANFRRSVATSPDLVDTGEVLTGTPHRPPKLYRFTRNPSPIR</sequence>
<dbReference type="KEGG" id="cef:CE1117"/>
<dbReference type="Pfam" id="PF00293">
    <property type="entry name" value="NUDIX"/>
    <property type="match status" value="1"/>
</dbReference>
<dbReference type="HOGENOM" id="CLU_037162_3_2_11"/>
<dbReference type="Proteomes" id="UP000001409">
    <property type="component" value="Chromosome"/>
</dbReference>
<organism evidence="2 3">
    <name type="scientific">Corynebacterium efficiens (strain DSM 44549 / YS-314 / AJ 12310 / JCM 11189 / NBRC 100395)</name>
    <dbReference type="NCBI Taxonomy" id="196164"/>
    <lineage>
        <taxon>Bacteria</taxon>
        <taxon>Bacillati</taxon>
        <taxon>Actinomycetota</taxon>
        <taxon>Actinomycetes</taxon>
        <taxon>Mycobacteriales</taxon>
        <taxon>Corynebacteriaceae</taxon>
        <taxon>Corynebacterium</taxon>
    </lineage>
</organism>
<feature type="domain" description="Nudix hydrolase" evidence="1">
    <location>
        <begin position="16"/>
        <end position="153"/>
    </location>
</feature>
<dbReference type="SUPFAM" id="SSF46785">
    <property type="entry name" value="Winged helix' DNA-binding domain"/>
    <property type="match status" value="1"/>
</dbReference>
<accession>Q8FQK2</accession>
<name>Q8FQK2_COREF</name>
<protein>
    <recommendedName>
        <fullName evidence="1">Nudix hydrolase domain-containing protein</fullName>
    </recommendedName>
</protein>
<dbReference type="AlphaFoldDB" id="Q8FQK2"/>
<keyword evidence="3" id="KW-1185">Reference proteome</keyword>
<dbReference type="PANTHER" id="PTHR43736">
    <property type="entry name" value="ADP-RIBOSE PYROPHOSPHATASE"/>
    <property type="match status" value="1"/>
</dbReference>
<dbReference type="InterPro" id="IPR036388">
    <property type="entry name" value="WH-like_DNA-bd_sf"/>
</dbReference>
<evidence type="ECO:0000259" key="1">
    <source>
        <dbReference type="PROSITE" id="PS51462"/>
    </source>
</evidence>